<dbReference type="HOGENOM" id="CLU_3033537_0_0_1"/>
<name>U9TMH7_RHIID</name>
<dbReference type="AlphaFoldDB" id="U9TMH7"/>
<sequence>MGTELQQARIQFSGINNRIEKVTQDELHHIRKEMRNSNRRDNSLEIKTRSKNYIR</sequence>
<dbReference type="EMBL" id="KI288132">
    <property type="protein sequence ID" value="ESA09404.1"/>
    <property type="molecule type" value="Genomic_DNA"/>
</dbReference>
<accession>U9TMH7</accession>
<protein>
    <submittedName>
        <fullName evidence="1">Uncharacterized protein</fullName>
    </submittedName>
</protein>
<dbReference type="VEuPathDB" id="FungiDB:RhiirFUN_012716"/>
<gene>
    <name evidence="1" type="ORF">GLOINDRAFT_30571</name>
</gene>
<proteinExistence type="predicted"/>
<reference evidence="1" key="1">
    <citation type="submission" date="2013-07" db="EMBL/GenBank/DDBJ databases">
        <title>The genome of an arbuscular mycorrhizal fungus provides insights into the evolution of the oldest plant symbiosis.</title>
        <authorList>
            <consortium name="DOE Joint Genome Institute"/>
            <person name="Tisserant E."/>
            <person name="Malbreil M."/>
            <person name="Kuo A."/>
            <person name="Kohler A."/>
            <person name="Symeonidi A."/>
            <person name="Balestrini R."/>
            <person name="Charron P."/>
            <person name="Duensing N."/>
            <person name="Frei-dit-Frey N."/>
            <person name="Gianinazzi-Pearson V."/>
            <person name="Gilbert B."/>
            <person name="Handa Y."/>
            <person name="Hijri M."/>
            <person name="Kaul R."/>
            <person name="Kawaguchi M."/>
            <person name="Krajinski F."/>
            <person name="Lammers P."/>
            <person name="Lapierre D."/>
            <person name="Masclaux F.G."/>
            <person name="Murat C."/>
            <person name="Morin E."/>
            <person name="Ndikumana S."/>
            <person name="Pagni M."/>
            <person name="Petitpierre D."/>
            <person name="Requena N."/>
            <person name="Rosikiewicz P."/>
            <person name="Riley R."/>
            <person name="Saito K."/>
            <person name="San Clemente H."/>
            <person name="Shapiro H."/>
            <person name="van Tuinen D."/>
            <person name="Becard G."/>
            <person name="Bonfante P."/>
            <person name="Paszkowski U."/>
            <person name="Shachar-Hill Y."/>
            <person name="Young J.P."/>
            <person name="Sanders I.R."/>
            <person name="Henrissat B."/>
            <person name="Rensing S.A."/>
            <person name="Grigoriev I.V."/>
            <person name="Corradi N."/>
            <person name="Roux C."/>
            <person name="Martin F."/>
        </authorList>
    </citation>
    <scope>NUCLEOTIDE SEQUENCE</scope>
    <source>
        <strain evidence="1">DAOM 197198</strain>
    </source>
</reference>
<organism evidence="1">
    <name type="scientific">Rhizophagus irregularis (strain DAOM 181602 / DAOM 197198 / MUCL 43194)</name>
    <name type="common">Arbuscular mycorrhizal fungus</name>
    <name type="synonym">Glomus intraradices</name>
    <dbReference type="NCBI Taxonomy" id="747089"/>
    <lineage>
        <taxon>Eukaryota</taxon>
        <taxon>Fungi</taxon>
        <taxon>Fungi incertae sedis</taxon>
        <taxon>Mucoromycota</taxon>
        <taxon>Glomeromycotina</taxon>
        <taxon>Glomeromycetes</taxon>
        <taxon>Glomerales</taxon>
        <taxon>Glomeraceae</taxon>
        <taxon>Rhizophagus</taxon>
    </lineage>
</organism>
<evidence type="ECO:0000313" key="1">
    <source>
        <dbReference type="EMBL" id="ESA09404.1"/>
    </source>
</evidence>